<feature type="binding site" description="in dimeric form" evidence="19">
    <location>
        <position position="212"/>
    </location>
    <ligand>
        <name>Ca(2+)</name>
        <dbReference type="ChEBI" id="CHEBI:29108"/>
        <label>1</label>
    </ligand>
</feature>
<evidence type="ECO:0000256" key="15">
    <source>
        <dbReference type="ARBA" id="ARBA00023098"/>
    </source>
</evidence>
<keyword evidence="11" id="KW-0732">Signal</keyword>
<keyword evidence="14 20" id="KW-0442">Lipid degradation</keyword>
<comment type="subunit">
    <text evidence="4 20">Homodimer; dimerization is reversible, and the dimeric form is the active one.</text>
</comment>
<accession>A0AA90P0T5</accession>
<comment type="subcellular location">
    <subcellularLocation>
        <location evidence="20">Cell outer membrane</location>
        <topology evidence="20">Multi-pass membrane protein</topology>
    </subcellularLocation>
    <text evidence="20">One of the very few enzymes located there.</text>
</comment>
<dbReference type="Proteomes" id="UP001178148">
    <property type="component" value="Unassembled WGS sequence"/>
</dbReference>
<feature type="binding site" description="in dimeric form" evidence="19">
    <location>
        <position position="207"/>
    </location>
    <ligand>
        <name>Ca(2+)</name>
        <dbReference type="ChEBI" id="CHEBI:29108"/>
        <label>1</label>
    </ligand>
</feature>
<dbReference type="GO" id="GO:0009279">
    <property type="term" value="C:cell outer membrane"/>
    <property type="evidence" value="ECO:0007669"/>
    <property type="project" value="UniProtKB-SubCell"/>
</dbReference>
<feature type="binding site" description="in dimeric form" evidence="19">
    <location>
        <position position="167"/>
    </location>
    <ligand>
        <name>Ca(2+)</name>
        <dbReference type="ChEBI" id="CHEBI:29108"/>
        <label>2</label>
    </ligand>
</feature>
<organism evidence="22 23">
    <name type="scientific">Candidatus Endonucleibacter bathymodioli</name>
    <dbReference type="NCBI Taxonomy" id="539814"/>
    <lineage>
        <taxon>Bacteria</taxon>
        <taxon>Pseudomonadati</taxon>
        <taxon>Pseudomonadota</taxon>
        <taxon>Gammaproteobacteria</taxon>
        <taxon>Oceanospirillales</taxon>
        <taxon>Endozoicomonadaceae</taxon>
        <taxon>Candidatus Endonucleibacter</taxon>
    </lineage>
</organism>
<comment type="catalytic activity">
    <reaction evidence="1 20">
        <text>a 1,2-diacyl-sn-glycero-3-phosphocholine + H2O = a 2-acyl-sn-glycero-3-phosphocholine + a fatty acid + H(+)</text>
        <dbReference type="Rhea" id="RHEA:18689"/>
        <dbReference type="ChEBI" id="CHEBI:15377"/>
        <dbReference type="ChEBI" id="CHEBI:15378"/>
        <dbReference type="ChEBI" id="CHEBI:28868"/>
        <dbReference type="ChEBI" id="CHEBI:57643"/>
        <dbReference type="ChEBI" id="CHEBI:57875"/>
        <dbReference type="EC" id="3.1.1.32"/>
    </reaction>
</comment>
<comment type="similarity">
    <text evidence="3 20">Belongs to the phospholipase A1 family.</text>
</comment>
<keyword evidence="23" id="KW-1185">Reference proteome</keyword>
<evidence type="ECO:0000256" key="11">
    <source>
        <dbReference type="ARBA" id="ARBA00022729"/>
    </source>
</evidence>
<evidence type="ECO:0000313" key="23">
    <source>
        <dbReference type="Proteomes" id="UP001178148"/>
    </source>
</evidence>
<evidence type="ECO:0000256" key="4">
    <source>
        <dbReference type="ARBA" id="ARBA00011702"/>
    </source>
</evidence>
<dbReference type="EC" id="3.1.1.4" evidence="6 20"/>
<reference evidence="22 23" key="1">
    <citation type="journal article" date="2023" name="bioRxiv">
        <title>An intranuclear bacterial parasite of deep-sea mussels expresses apoptosis inhibitors acquired from its host.</title>
        <authorList>
            <person name="Gonzalez Porras M.A."/>
            <person name="Assie A."/>
            <person name="Tietjen M."/>
            <person name="Violette M."/>
            <person name="Kleiner M."/>
            <person name="Gruber-Vodicka H."/>
            <person name="Dubilier N."/>
            <person name="Leisch N."/>
        </authorList>
    </citation>
    <scope>NUCLEOTIDE SEQUENCE [LARGE SCALE GENOMIC DNA]</scope>
    <source>
        <strain evidence="22">IAP13</strain>
    </source>
</reference>
<dbReference type="GO" id="GO:0008970">
    <property type="term" value="F:phospholipase A1 activity"/>
    <property type="evidence" value="ECO:0007669"/>
    <property type="project" value="UniProtKB-EC"/>
</dbReference>
<keyword evidence="8" id="KW-1134">Transmembrane beta strand</keyword>
<dbReference type="PANTHER" id="PTHR40457">
    <property type="entry name" value="PHOSPHOLIPASE A1"/>
    <property type="match status" value="1"/>
</dbReference>
<evidence type="ECO:0000256" key="1">
    <source>
        <dbReference type="ARBA" id="ARBA00000111"/>
    </source>
</evidence>
<gene>
    <name evidence="22" type="ORF">QS748_12700</name>
</gene>
<evidence type="ECO:0000256" key="9">
    <source>
        <dbReference type="ARBA" id="ARBA00022692"/>
    </source>
</evidence>
<sequence>MIVIRQFMTARSFIMLAILTFSIMTLTFLSENDACAAESDGSSNSTTPSSEAVPELRLRKSTNTGETNPLHDRILLEKSTQESSFVMTPHRQNYFLPFTYNSQPNQAPWLDQNNYPGITHPVENTEVKLQLSLKIPLTYDDLFFKNDGIYIAFTLKSFWQVYNSTLSAPFRETNYRPEIFYQAYIPMANSDSTFFTRVGFEHESNGRSQYLSRSWNRVYCGLGVQHRNWLFYVQPWYRLPEDRKLDDGNPNTPPPAKGDDNPDIQDYMGHYEFWSIYSLPKCELSSMIRYNFSTGKGACELGMSFPLWHKIRGYIQYFGGYGESMIDYNHNVQRISIGFLLTDFLHQL</sequence>
<dbReference type="InterPro" id="IPR003187">
    <property type="entry name" value="PLipase_A1"/>
</dbReference>
<dbReference type="CDD" id="cd00541">
    <property type="entry name" value="OMPLA"/>
    <property type="match status" value="1"/>
</dbReference>
<evidence type="ECO:0000313" key="22">
    <source>
        <dbReference type="EMBL" id="MDP0589986.1"/>
    </source>
</evidence>
<dbReference type="Pfam" id="PF02253">
    <property type="entry name" value="PLA1"/>
    <property type="match status" value="1"/>
</dbReference>
<keyword evidence="15 20" id="KW-0443">Lipid metabolism</keyword>
<keyword evidence="17 20" id="KW-0998">Cell outer membrane</keyword>
<evidence type="ECO:0000256" key="20">
    <source>
        <dbReference type="RuleBase" id="RU366027"/>
    </source>
</evidence>
<keyword evidence="12 20" id="KW-0378">Hydrolase</keyword>
<evidence type="ECO:0000256" key="19">
    <source>
        <dbReference type="PIRSR" id="PIRSR603187-2"/>
    </source>
</evidence>
<feature type="active site" description="Nucleophile" evidence="18">
    <location>
        <position position="204"/>
    </location>
</feature>
<protein>
    <recommendedName>
        <fullName evidence="7 20">Phospholipase A1</fullName>
        <ecNumber evidence="5 20">3.1.1.32</ecNumber>
        <ecNumber evidence="6 20">3.1.1.4</ecNumber>
    </recommendedName>
    <alternativeName>
        <fullName evidence="20">Phosphatidylcholine 1-acylhydrolase</fullName>
    </alternativeName>
</protein>
<feature type="compositionally biased region" description="Low complexity" evidence="21">
    <location>
        <begin position="39"/>
        <end position="50"/>
    </location>
</feature>
<keyword evidence="10 19" id="KW-0479">Metal-binding</keyword>
<feature type="region of interest" description="Disordered" evidence="21">
    <location>
        <begin position="37"/>
        <end position="70"/>
    </location>
</feature>
<dbReference type="EMBL" id="JASXSV010000026">
    <property type="protein sequence ID" value="MDP0589986.1"/>
    <property type="molecule type" value="Genomic_DNA"/>
</dbReference>
<comment type="catalytic activity">
    <reaction evidence="2 20">
        <text>a 1,2-diacyl-sn-glycero-3-phosphocholine + H2O = a 1-acyl-sn-glycero-3-phosphocholine + a fatty acid + H(+)</text>
        <dbReference type="Rhea" id="RHEA:15801"/>
        <dbReference type="ChEBI" id="CHEBI:15377"/>
        <dbReference type="ChEBI" id="CHEBI:15378"/>
        <dbReference type="ChEBI" id="CHEBI:28868"/>
        <dbReference type="ChEBI" id="CHEBI:57643"/>
        <dbReference type="ChEBI" id="CHEBI:58168"/>
        <dbReference type="EC" id="3.1.1.4"/>
    </reaction>
</comment>
<feature type="active site" description="Proton acceptor" evidence="18">
    <location>
        <position position="202"/>
    </location>
</feature>
<dbReference type="GO" id="GO:0004623">
    <property type="term" value="F:phospholipase A2 activity"/>
    <property type="evidence" value="ECO:0007669"/>
    <property type="project" value="UniProtKB-EC"/>
</dbReference>
<dbReference type="SUPFAM" id="SSF56931">
    <property type="entry name" value="Outer membrane phospholipase A (OMPLA)"/>
    <property type="match status" value="1"/>
</dbReference>
<dbReference type="AlphaFoldDB" id="A0AA90P0T5"/>
<proteinExistence type="inferred from homology"/>
<evidence type="ECO:0000256" key="13">
    <source>
        <dbReference type="ARBA" id="ARBA00022837"/>
    </source>
</evidence>
<dbReference type="Gene3D" id="2.40.230.10">
    <property type="entry name" value="Phospholipase A1"/>
    <property type="match status" value="1"/>
</dbReference>
<dbReference type="PRINTS" id="PR01486">
    <property type="entry name" value="PHPHLIPASEA1"/>
</dbReference>
<evidence type="ECO:0000256" key="2">
    <source>
        <dbReference type="ARBA" id="ARBA00001604"/>
    </source>
</evidence>
<evidence type="ECO:0000256" key="3">
    <source>
        <dbReference type="ARBA" id="ARBA00010525"/>
    </source>
</evidence>
<name>A0AA90P0T5_9GAMM</name>
<evidence type="ECO:0000256" key="12">
    <source>
        <dbReference type="ARBA" id="ARBA00022801"/>
    </source>
</evidence>
<keyword evidence="13 19" id="KW-0106">Calcium</keyword>
<dbReference type="GO" id="GO:0016042">
    <property type="term" value="P:lipid catabolic process"/>
    <property type="evidence" value="ECO:0007669"/>
    <property type="project" value="UniProtKB-KW"/>
</dbReference>
<dbReference type="PANTHER" id="PTHR40457:SF1">
    <property type="entry name" value="PHOSPHOLIPASE A1"/>
    <property type="match status" value="1"/>
</dbReference>
<dbReference type="GO" id="GO:0046872">
    <property type="term" value="F:metal ion binding"/>
    <property type="evidence" value="ECO:0007669"/>
    <property type="project" value="UniProtKB-KW"/>
</dbReference>
<evidence type="ECO:0000256" key="7">
    <source>
        <dbReference type="ARBA" id="ARBA00021726"/>
    </source>
</evidence>
<evidence type="ECO:0000256" key="17">
    <source>
        <dbReference type="ARBA" id="ARBA00023237"/>
    </source>
</evidence>
<comment type="caution">
    <text evidence="22">The sequence shown here is derived from an EMBL/GenBank/DDBJ whole genome shotgun (WGS) entry which is preliminary data.</text>
</comment>
<evidence type="ECO:0000256" key="14">
    <source>
        <dbReference type="ARBA" id="ARBA00022963"/>
    </source>
</evidence>
<evidence type="ECO:0000256" key="10">
    <source>
        <dbReference type="ARBA" id="ARBA00022723"/>
    </source>
</evidence>
<dbReference type="InterPro" id="IPR036541">
    <property type="entry name" value="PLipase_A1_sf"/>
</dbReference>
<evidence type="ECO:0000256" key="18">
    <source>
        <dbReference type="PIRSR" id="PIRSR603187-1"/>
    </source>
</evidence>
<evidence type="ECO:0000256" key="5">
    <source>
        <dbReference type="ARBA" id="ARBA00013179"/>
    </source>
</evidence>
<comment type="function">
    <text evidence="20">Hydrolysis of phosphatidylcholine with phospholipase A2 (EC 3.1.1.4) and phospholipase A1 (EC 3.1.1.32) activities.</text>
</comment>
<comment type="cofactor">
    <cofactor evidence="20">
        <name>Ca(2+)</name>
        <dbReference type="ChEBI" id="CHEBI:29108"/>
    </cofactor>
    <text evidence="20">Binds 1 Ca(2+) ion per monomer. In the dimeric form the Ca(2+) is bound by different amino acids with binding of each Ca(2+) shared with ligands coming from each monomer. The Ca(2+) ion may have a role in catalysis.</text>
</comment>
<keyword evidence="16" id="KW-0472">Membrane</keyword>
<feature type="binding site" description="in dimeric form" evidence="19">
    <location>
        <position position="260"/>
    </location>
    <ligand>
        <name>Ca(2+)</name>
        <dbReference type="ChEBI" id="CHEBI:29108"/>
        <label>1</label>
    </ligand>
</feature>
<evidence type="ECO:0000256" key="21">
    <source>
        <dbReference type="SAM" id="MobiDB-lite"/>
    </source>
</evidence>
<evidence type="ECO:0000256" key="6">
    <source>
        <dbReference type="ARBA" id="ARBA00013278"/>
    </source>
</evidence>
<evidence type="ECO:0000256" key="16">
    <source>
        <dbReference type="ARBA" id="ARBA00023136"/>
    </source>
</evidence>
<dbReference type="EC" id="3.1.1.32" evidence="5 20"/>
<keyword evidence="9" id="KW-0812">Transmembrane</keyword>
<feature type="region of interest" description="Disordered" evidence="21">
    <location>
        <begin position="243"/>
        <end position="263"/>
    </location>
</feature>
<evidence type="ECO:0000256" key="8">
    <source>
        <dbReference type="ARBA" id="ARBA00022452"/>
    </source>
</evidence>